<gene>
    <name evidence="2" type="ORF">HIM_11438</name>
</gene>
<feature type="region of interest" description="Disordered" evidence="1">
    <location>
        <begin position="1"/>
        <end position="133"/>
    </location>
</feature>
<feature type="compositionally biased region" description="Polar residues" evidence="1">
    <location>
        <begin position="554"/>
        <end position="565"/>
    </location>
</feature>
<name>A0A0F7ZR84_9HYPO</name>
<accession>A0A0F7ZR84</accession>
<feature type="compositionally biased region" description="Polar residues" evidence="1">
    <location>
        <begin position="417"/>
        <end position="427"/>
    </location>
</feature>
<reference evidence="2 3" key="1">
    <citation type="journal article" date="2014" name="Genome Biol. Evol.">
        <title>Comparative genomics and transcriptomics analyses reveal divergent lifestyle features of nematode endoparasitic fungus Hirsutella minnesotensis.</title>
        <authorList>
            <person name="Lai Y."/>
            <person name="Liu K."/>
            <person name="Zhang X."/>
            <person name="Zhang X."/>
            <person name="Li K."/>
            <person name="Wang N."/>
            <person name="Shu C."/>
            <person name="Wu Y."/>
            <person name="Wang C."/>
            <person name="Bushley K.E."/>
            <person name="Xiang M."/>
            <person name="Liu X."/>
        </authorList>
    </citation>
    <scope>NUCLEOTIDE SEQUENCE [LARGE SCALE GENOMIC DNA]</scope>
    <source>
        <strain evidence="2 3">3608</strain>
    </source>
</reference>
<feature type="region of interest" description="Disordered" evidence="1">
    <location>
        <begin position="466"/>
        <end position="522"/>
    </location>
</feature>
<feature type="region of interest" description="Disordered" evidence="1">
    <location>
        <begin position="549"/>
        <end position="629"/>
    </location>
</feature>
<feature type="compositionally biased region" description="Polar residues" evidence="1">
    <location>
        <begin position="212"/>
        <end position="222"/>
    </location>
</feature>
<feature type="compositionally biased region" description="Gly residues" evidence="1">
    <location>
        <begin position="599"/>
        <end position="612"/>
    </location>
</feature>
<organism evidence="2 3">
    <name type="scientific">Hirsutella minnesotensis 3608</name>
    <dbReference type="NCBI Taxonomy" id="1043627"/>
    <lineage>
        <taxon>Eukaryota</taxon>
        <taxon>Fungi</taxon>
        <taxon>Dikarya</taxon>
        <taxon>Ascomycota</taxon>
        <taxon>Pezizomycotina</taxon>
        <taxon>Sordariomycetes</taxon>
        <taxon>Hypocreomycetidae</taxon>
        <taxon>Hypocreales</taxon>
        <taxon>Ophiocordycipitaceae</taxon>
        <taxon>Hirsutella</taxon>
    </lineage>
</organism>
<protein>
    <submittedName>
        <fullName evidence="2">Uncharacterized protein</fullName>
    </submittedName>
</protein>
<feature type="compositionally biased region" description="Low complexity" evidence="1">
    <location>
        <begin position="301"/>
        <end position="314"/>
    </location>
</feature>
<feature type="region of interest" description="Disordered" evidence="1">
    <location>
        <begin position="161"/>
        <end position="196"/>
    </location>
</feature>
<sequence length="629" mass="66620">MDRKRGSLVDYPDDDSAVTDSESTGKGPRDSSGADPAFSMRGAGRSPLTKSRSFSDGGGTPSKLSPSPHIIKASRRQSKDDSNLRDTQPPVTPRRADFKALSLQMPPRQFTPPPAASNPYVKPPPLSPKLDHSHIYASPTNILPRRSRGLDFSRAATSLHHSTLAEQSSPDSSPTIGDRAMTIPSRRGHHVATEQSSTSLWSIMGHHDKTNISSSLGSNHAVNSDTSSSSDDNDFMDEDMDEAYVTTPMAKTSASMGLPGPGAPFGSPAMSSLVSFQQRQRPRKHPKKKVRGPLGLGFNLSTGSISKSPPSGSSRTRRESISWQANQLHISGAEGEEGTKSQSDADAGSGDGQRNVIRRAVTRRGNLLPKTKTFARIRAALAEEGAPADAETRREAEVVKQVRESDMSLEPTAAVSALSSPNLTNQESADDIADDDMNDVATGPSSSFKQHAIKNSKGKSFWDTFSESSSMGGARTTPPPTAFLPRGSSSGMSEDTTMDSPSVAGMGCYSGSNGGTPGPSAAEITRRINNKRRRDDDFDPFSFKRRAVSPGMSVHNSPILQSPMQRDSGPWGSRPGSTGADKGGSSAPSESGSMAGTPHGPGGRVNGKGRVGFQGMVDTNDGIMRMSIE</sequence>
<feature type="compositionally biased region" description="Acidic residues" evidence="1">
    <location>
        <begin position="428"/>
        <end position="438"/>
    </location>
</feature>
<feature type="compositionally biased region" description="Polar residues" evidence="1">
    <location>
        <begin position="161"/>
        <end position="175"/>
    </location>
</feature>
<feature type="compositionally biased region" description="Polar residues" evidence="1">
    <location>
        <begin position="487"/>
        <end position="500"/>
    </location>
</feature>
<feature type="region of interest" description="Disordered" evidence="1">
    <location>
        <begin position="212"/>
        <end position="236"/>
    </location>
</feature>
<proteinExistence type="predicted"/>
<keyword evidence="3" id="KW-1185">Reference proteome</keyword>
<evidence type="ECO:0000313" key="3">
    <source>
        <dbReference type="Proteomes" id="UP000054481"/>
    </source>
</evidence>
<feature type="compositionally biased region" description="Basic residues" evidence="1">
    <location>
        <begin position="280"/>
        <end position="291"/>
    </location>
</feature>
<dbReference type="PANTHER" id="PTHR42106">
    <property type="entry name" value="CHROMOSOME 10, WHOLE GENOME SHOTGUN SEQUENCE"/>
    <property type="match status" value="1"/>
</dbReference>
<feature type="region of interest" description="Disordered" evidence="1">
    <location>
        <begin position="251"/>
        <end position="364"/>
    </location>
</feature>
<dbReference type="PANTHER" id="PTHR42106:SF1">
    <property type="match status" value="1"/>
</dbReference>
<feature type="compositionally biased region" description="Pro residues" evidence="1">
    <location>
        <begin position="109"/>
        <end position="127"/>
    </location>
</feature>
<dbReference type="EMBL" id="KQ030753">
    <property type="protein sequence ID" value="KJZ69168.1"/>
    <property type="molecule type" value="Genomic_DNA"/>
</dbReference>
<feature type="region of interest" description="Disordered" evidence="1">
    <location>
        <begin position="403"/>
        <end position="452"/>
    </location>
</feature>
<dbReference type="OrthoDB" id="340550at2759"/>
<dbReference type="AlphaFoldDB" id="A0A0F7ZR84"/>
<dbReference type="Proteomes" id="UP000054481">
    <property type="component" value="Unassembled WGS sequence"/>
</dbReference>
<evidence type="ECO:0000256" key="1">
    <source>
        <dbReference type="SAM" id="MobiDB-lite"/>
    </source>
</evidence>
<evidence type="ECO:0000313" key="2">
    <source>
        <dbReference type="EMBL" id="KJZ69168.1"/>
    </source>
</evidence>